<proteinExistence type="predicted"/>
<accession>A0A0L6CE23</accession>
<sequence>MIWLRAEDRLRLVGPVVIDGDDLLLQTHSVLEVPHGPGILDGSGHVAVVAREHLRHEWLRHLRLVRPAGVVIRALSHVVGLVDDVLGSDTAVDIRLRVGALDAQVQRLTRWEVQDGGVVIRSGRDLVGHRVSSGSPGS</sequence>
<evidence type="ECO:0000313" key="2">
    <source>
        <dbReference type="Proteomes" id="UP000037397"/>
    </source>
</evidence>
<keyword evidence="2" id="KW-1185">Reference proteome</keyword>
<comment type="caution">
    <text evidence="1">The sequence shown here is derived from an EMBL/GenBank/DDBJ whole genome shotgun (WGS) entry which is preliminary data.</text>
</comment>
<organism evidence="1 2">
    <name type="scientific">Luteipulveratus halotolerans</name>
    <dbReference type="NCBI Taxonomy" id="1631356"/>
    <lineage>
        <taxon>Bacteria</taxon>
        <taxon>Bacillati</taxon>
        <taxon>Actinomycetota</taxon>
        <taxon>Actinomycetes</taxon>
        <taxon>Micrococcales</taxon>
        <taxon>Dermacoccaceae</taxon>
        <taxon>Luteipulveratus</taxon>
    </lineage>
</organism>
<gene>
    <name evidence="1" type="ORF">VV01_21410</name>
</gene>
<dbReference type="AlphaFoldDB" id="A0A0L6CE23"/>
<dbReference type="EMBL" id="LAIR01000003">
    <property type="protein sequence ID" value="KNX35850.1"/>
    <property type="molecule type" value="Genomic_DNA"/>
</dbReference>
<dbReference type="Proteomes" id="UP000037397">
    <property type="component" value="Unassembled WGS sequence"/>
</dbReference>
<name>A0A0L6CE23_9MICO</name>
<reference evidence="2" key="1">
    <citation type="submission" date="2015-03" db="EMBL/GenBank/DDBJ databases">
        <title>Luteipulveratus halotolerans sp. nov., a novel actinobacterium (Dermacoccaceae) from Sarawak, Malaysia.</title>
        <authorList>
            <person name="Juboi H."/>
            <person name="Basik A."/>
            <person name="Shamsul S.S."/>
            <person name="Arnold P."/>
            <person name="Schmitt E.K."/>
            <person name="Sanglier J.-J."/>
            <person name="Yeo T."/>
        </authorList>
    </citation>
    <scope>NUCLEOTIDE SEQUENCE [LARGE SCALE GENOMIC DNA]</scope>
    <source>
        <strain evidence="2">C296001</strain>
    </source>
</reference>
<evidence type="ECO:0000313" key="1">
    <source>
        <dbReference type="EMBL" id="KNX35850.1"/>
    </source>
</evidence>
<protein>
    <submittedName>
        <fullName evidence="1">Uncharacterized protein</fullName>
    </submittedName>
</protein>